<dbReference type="KEGG" id="mic:Mic7113_5307"/>
<feature type="compositionally biased region" description="Gly residues" evidence="1">
    <location>
        <begin position="20"/>
        <end position="29"/>
    </location>
</feature>
<dbReference type="AlphaFoldDB" id="K9WMC6"/>
<evidence type="ECO:0000256" key="1">
    <source>
        <dbReference type="SAM" id="MobiDB-lite"/>
    </source>
</evidence>
<organism evidence="2 3">
    <name type="scientific">Allocoleopsis franciscana PCC 7113</name>
    <dbReference type="NCBI Taxonomy" id="1173027"/>
    <lineage>
        <taxon>Bacteria</taxon>
        <taxon>Bacillati</taxon>
        <taxon>Cyanobacteriota</taxon>
        <taxon>Cyanophyceae</taxon>
        <taxon>Coleofasciculales</taxon>
        <taxon>Coleofasciculaceae</taxon>
        <taxon>Allocoleopsis</taxon>
        <taxon>Allocoleopsis franciscana</taxon>
    </lineage>
</organism>
<feature type="region of interest" description="Disordered" evidence="1">
    <location>
        <begin position="14"/>
        <end position="75"/>
    </location>
</feature>
<proteinExistence type="predicted"/>
<keyword evidence="3" id="KW-1185">Reference proteome</keyword>
<name>K9WMC6_9CYAN</name>
<gene>
    <name evidence="2" type="ORF">Mic7113_5307</name>
</gene>
<dbReference type="Proteomes" id="UP000010471">
    <property type="component" value="Chromosome"/>
</dbReference>
<protein>
    <submittedName>
        <fullName evidence="2">Uncharacterized protein</fullName>
    </submittedName>
</protein>
<sequence length="75" mass="7600">MIATSLLSYRFLSPSRKRSGGAGALGSRGAGERGRWGAGERGSGAEAKREHGRGQGDWLGDASGVGGKEGLIEGV</sequence>
<accession>K9WMC6</accession>
<dbReference type="EMBL" id="CP003630">
    <property type="protein sequence ID" value="AFZ20956.1"/>
    <property type="molecule type" value="Genomic_DNA"/>
</dbReference>
<evidence type="ECO:0000313" key="3">
    <source>
        <dbReference type="Proteomes" id="UP000010471"/>
    </source>
</evidence>
<evidence type="ECO:0000313" key="2">
    <source>
        <dbReference type="EMBL" id="AFZ20956.1"/>
    </source>
</evidence>
<reference evidence="2 3" key="1">
    <citation type="submission" date="2012-06" db="EMBL/GenBank/DDBJ databases">
        <title>Finished chromosome of genome of Microcoleus sp. PCC 7113.</title>
        <authorList>
            <consortium name="US DOE Joint Genome Institute"/>
            <person name="Gugger M."/>
            <person name="Coursin T."/>
            <person name="Rippka R."/>
            <person name="Tandeau De Marsac N."/>
            <person name="Huntemann M."/>
            <person name="Wei C.-L."/>
            <person name="Han J."/>
            <person name="Detter J.C."/>
            <person name="Han C."/>
            <person name="Tapia R."/>
            <person name="Chen A."/>
            <person name="Kyrpides N."/>
            <person name="Mavromatis K."/>
            <person name="Markowitz V."/>
            <person name="Szeto E."/>
            <person name="Ivanova N."/>
            <person name="Pagani I."/>
            <person name="Pati A."/>
            <person name="Goodwin L."/>
            <person name="Nordberg H.P."/>
            <person name="Cantor M.N."/>
            <person name="Hua S.X."/>
            <person name="Woyke T."/>
            <person name="Kerfeld C.A."/>
        </authorList>
    </citation>
    <scope>NUCLEOTIDE SEQUENCE [LARGE SCALE GENOMIC DNA]</scope>
    <source>
        <strain evidence="2 3">PCC 7113</strain>
    </source>
</reference>
<dbReference type="HOGENOM" id="CLU_2667031_0_0_3"/>